<name>A0ABX5F5B4_9CHRO</name>
<evidence type="ECO:0000313" key="1">
    <source>
        <dbReference type="EMBL" id="PSB36666.1"/>
    </source>
</evidence>
<reference evidence="1 2" key="1">
    <citation type="submission" date="2018-03" db="EMBL/GenBank/DDBJ databases">
        <title>The ancient ancestry and fast evolution of plastids.</title>
        <authorList>
            <person name="Moore K.R."/>
            <person name="Magnabosco C."/>
            <person name="Momper L."/>
            <person name="Gold D.A."/>
            <person name="Bosak T."/>
            <person name="Fournier G.P."/>
        </authorList>
    </citation>
    <scope>NUCLEOTIDE SEQUENCE [LARGE SCALE GENOMIC DNA]</scope>
    <source>
        <strain evidence="1 2">CCALA 015</strain>
    </source>
</reference>
<protein>
    <submittedName>
        <fullName evidence="1">Phytanoyl-CoA dioxygenase</fullName>
    </submittedName>
</protein>
<proteinExistence type="predicted"/>
<dbReference type="SUPFAM" id="SSF51197">
    <property type="entry name" value="Clavaminate synthase-like"/>
    <property type="match status" value="1"/>
</dbReference>
<dbReference type="PANTHER" id="PTHR20883">
    <property type="entry name" value="PHYTANOYL-COA DIOXYGENASE DOMAIN CONTAINING 1"/>
    <property type="match status" value="1"/>
</dbReference>
<dbReference type="RefSeq" id="WP_106222050.1">
    <property type="nucleotide sequence ID" value="NZ_PVWP01000008.1"/>
</dbReference>
<keyword evidence="2" id="KW-1185">Reference proteome</keyword>
<keyword evidence="1" id="KW-0223">Dioxygenase</keyword>
<comment type="caution">
    <text evidence="1">The sequence shown here is derived from an EMBL/GenBank/DDBJ whole genome shotgun (WGS) entry which is preliminary data.</text>
</comment>
<dbReference type="PANTHER" id="PTHR20883:SF48">
    <property type="entry name" value="ECTOINE DIOXYGENASE"/>
    <property type="match status" value="1"/>
</dbReference>
<dbReference type="Proteomes" id="UP000238218">
    <property type="component" value="Unassembled WGS sequence"/>
</dbReference>
<dbReference type="Gene3D" id="2.60.120.620">
    <property type="entry name" value="q2cbj1_9rhob like domain"/>
    <property type="match status" value="1"/>
</dbReference>
<organism evidence="1 2">
    <name type="scientific">Aphanothece cf. minutissima CCALA 015</name>
    <dbReference type="NCBI Taxonomy" id="2107695"/>
    <lineage>
        <taxon>Bacteria</taxon>
        <taxon>Bacillati</taxon>
        <taxon>Cyanobacteriota</taxon>
        <taxon>Cyanophyceae</taxon>
        <taxon>Oscillatoriophycideae</taxon>
        <taxon>Chroococcales</taxon>
        <taxon>Aphanothecaceae</taxon>
        <taxon>Aphanothece</taxon>
    </lineage>
</organism>
<dbReference type="Pfam" id="PF05721">
    <property type="entry name" value="PhyH"/>
    <property type="match status" value="1"/>
</dbReference>
<evidence type="ECO:0000313" key="2">
    <source>
        <dbReference type="Proteomes" id="UP000238218"/>
    </source>
</evidence>
<dbReference type="EMBL" id="PVWP01000008">
    <property type="protein sequence ID" value="PSB36666.1"/>
    <property type="molecule type" value="Genomic_DNA"/>
</dbReference>
<gene>
    <name evidence="1" type="ORF">C7B81_12050</name>
</gene>
<dbReference type="InterPro" id="IPR008775">
    <property type="entry name" value="Phytyl_CoA_dOase-like"/>
</dbReference>
<dbReference type="GO" id="GO:0051213">
    <property type="term" value="F:dioxygenase activity"/>
    <property type="evidence" value="ECO:0007669"/>
    <property type="project" value="UniProtKB-KW"/>
</dbReference>
<accession>A0ABX5F5B4</accession>
<sequence length="277" mass="30774">MSLVTDLERDAFRDSGILLLKGFYDQSTQVAPILEGIRAIIELLCIKYQVEAPTQTADLAMTEGFMALIRRDRAYGGEVYDAVKQIPEFMQLVSDMRNSCLFRELRSGSIPGLAAGGYGIRIDCPGEATFRAPWHQEFPAQLRSLDGIVYWTPLVSIRPSLGPVEVCVGSHREGIVPVQTALDSAQQGAYALRLVGEAERLAKYQHQSPLTEPGDLLLMDFLTLHQSGENVDAYPRWSIQFRYFNFVNPLGVKISWKGSFAGGQDFRAILDQAEVAI</sequence>
<keyword evidence="1" id="KW-0560">Oxidoreductase</keyword>